<keyword evidence="3" id="KW-1185">Reference proteome</keyword>
<gene>
    <name evidence="2" type="ORF">DEM27_02625</name>
</gene>
<evidence type="ECO:0008006" key="4">
    <source>
        <dbReference type="Google" id="ProtNLM"/>
    </source>
</evidence>
<feature type="signal peptide" evidence="1">
    <location>
        <begin position="1"/>
        <end position="24"/>
    </location>
</feature>
<evidence type="ECO:0000313" key="3">
    <source>
        <dbReference type="Proteomes" id="UP000245252"/>
    </source>
</evidence>
<sequence length="134" mass="14277">MNFRMITAAGLALALAGCTTTGLASNPVEARWNGKPAGTFFAAYGPPISDVESGSSTTYVWRGGYKTVRVPAQYAEGENGKKGKRIAAAKTVYMRCEVKLTVGSDYVIRNIETIADRPGVKGPSYCAEFLGDDK</sequence>
<dbReference type="Proteomes" id="UP000245252">
    <property type="component" value="Unassembled WGS sequence"/>
</dbReference>
<dbReference type="OrthoDB" id="8238109at2"/>
<proteinExistence type="predicted"/>
<dbReference type="EMBL" id="QFBC01000001">
    <property type="protein sequence ID" value="PWE58100.1"/>
    <property type="molecule type" value="Genomic_DNA"/>
</dbReference>
<accession>A0A2U2DXR0</accession>
<dbReference type="RefSeq" id="WP_109456616.1">
    <property type="nucleotide sequence ID" value="NZ_QFBC01000001.1"/>
</dbReference>
<protein>
    <recommendedName>
        <fullName evidence="4">Lipoprotein</fullName>
    </recommendedName>
</protein>
<evidence type="ECO:0000256" key="1">
    <source>
        <dbReference type="SAM" id="SignalP"/>
    </source>
</evidence>
<evidence type="ECO:0000313" key="2">
    <source>
        <dbReference type="EMBL" id="PWE58100.1"/>
    </source>
</evidence>
<dbReference type="PROSITE" id="PS51257">
    <property type="entry name" value="PROKAR_LIPOPROTEIN"/>
    <property type="match status" value="1"/>
</dbReference>
<keyword evidence="1" id="KW-0732">Signal</keyword>
<name>A0A2U2DXR0_9HYPH</name>
<dbReference type="AlphaFoldDB" id="A0A2U2DXR0"/>
<reference evidence="2 3" key="1">
    <citation type="submission" date="2018-05" db="EMBL/GenBank/DDBJ databases">
        <title>The draft genome of strain NS-104.</title>
        <authorList>
            <person name="Hang P."/>
            <person name="Jiang J."/>
        </authorList>
    </citation>
    <scope>NUCLEOTIDE SEQUENCE [LARGE SCALE GENOMIC DNA]</scope>
    <source>
        <strain evidence="2 3">NS-104</strain>
    </source>
</reference>
<comment type="caution">
    <text evidence="2">The sequence shown here is derived from an EMBL/GenBank/DDBJ whole genome shotgun (WGS) entry which is preliminary data.</text>
</comment>
<feature type="chain" id="PRO_5015465215" description="Lipoprotein" evidence="1">
    <location>
        <begin position="25"/>
        <end position="134"/>
    </location>
</feature>
<organism evidence="2 3">
    <name type="scientific">Metarhizobium album</name>
    <dbReference type="NCBI Taxonomy" id="2182425"/>
    <lineage>
        <taxon>Bacteria</taxon>
        <taxon>Pseudomonadati</taxon>
        <taxon>Pseudomonadota</taxon>
        <taxon>Alphaproteobacteria</taxon>
        <taxon>Hyphomicrobiales</taxon>
        <taxon>Rhizobiaceae</taxon>
        <taxon>Metarhizobium</taxon>
    </lineage>
</organism>